<organism evidence="9 10">
    <name type="scientific">Chlorella ohadii</name>
    <dbReference type="NCBI Taxonomy" id="2649997"/>
    <lineage>
        <taxon>Eukaryota</taxon>
        <taxon>Viridiplantae</taxon>
        <taxon>Chlorophyta</taxon>
        <taxon>core chlorophytes</taxon>
        <taxon>Trebouxiophyceae</taxon>
        <taxon>Chlorellales</taxon>
        <taxon>Chlorellaceae</taxon>
        <taxon>Chlorella clade</taxon>
        <taxon>Chlorella</taxon>
    </lineage>
</organism>
<dbReference type="Pfam" id="PF01494">
    <property type="entry name" value="FAD_binding_3"/>
    <property type="match status" value="1"/>
</dbReference>
<evidence type="ECO:0000256" key="1">
    <source>
        <dbReference type="ARBA" id="ARBA00001974"/>
    </source>
</evidence>
<keyword evidence="3" id="KW-0274">FAD</keyword>
<evidence type="ECO:0000256" key="7">
    <source>
        <dbReference type="SAM" id="MobiDB-lite"/>
    </source>
</evidence>
<evidence type="ECO:0000256" key="2">
    <source>
        <dbReference type="ARBA" id="ARBA00022630"/>
    </source>
</evidence>
<proteinExistence type="predicted"/>
<gene>
    <name evidence="9" type="ORF">COHA_004393</name>
</gene>
<keyword evidence="4" id="KW-0521">NADP</keyword>
<keyword evidence="2" id="KW-0285">Flavoprotein</keyword>
<accession>A0AAD5H2L0</accession>
<evidence type="ECO:0000259" key="8">
    <source>
        <dbReference type="Pfam" id="PF01494"/>
    </source>
</evidence>
<sequence>MQPPSSIPAGGAAGVAADAAPAIAGHATCGAGKKAVIVGAGPSGALTAMLLAKQGWRVDVFERLAPLVDEEGNVQASIGPRSYNILLSERAITAMEAAGADISTGFDVPPLQVGWRHKLRGGPADGRSSGLPGRLKIANRGVLAGALVRTCLAQHSGNVQFHFEQELHLIDPATGVAFFRPVGAAARGEAMASSSTARMDAGDAPGSGDAGAAQQQAPPEALTAERTPSSPDNLVSCSFDMLIGADGANSLVRRILERGDSELQCRQTRDVMEFRTCVLGPATDFLPPGSPKEGTFQTWSNAKLQATIIGSSTNDGQLRCVFILPAGEHAQFQSAADYEAYLRQNFPSLPEDAVKRAAPQLLESPISNGGTLTRCSKLASRRVALIGDAAHSVYPALGQGANAALEGARVLTDTLAEVGTGDIEVALSEYSRRWLPSALAVVELTEEGFGGNRRAFTLNLKLVQLICQMLLHKLLPFAVPKPAFFQLNSTTISYAEILQRSRRELLIFKAVLAAAAAAAAAALWRNAARPALAALGWA</sequence>
<evidence type="ECO:0000313" key="10">
    <source>
        <dbReference type="Proteomes" id="UP001205105"/>
    </source>
</evidence>
<feature type="domain" description="FAD-binding" evidence="8">
    <location>
        <begin position="235"/>
        <end position="443"/>
    </location>
</feature>
<dbReference type="SUPFAM" id="SSF51905">
    <property type="entry name" value="FAD/NAD(P)-binding domain"/>
    <property type="match status" value="1"/>
</dbReference>
<protein>
    <recommendedName>
        <fullName evidence="8">FAD-binding domain-containing protein</fullName>
    </recommendedName>
</protein>
<evidence type="ECO:0000256" key="4">
    <source>
        <dbReference type="ARBA" id="ARBA00022857"/>
    </source>
</evidence>
<evidence type="ECO:0000256" key="5">
    <source>
        <dbReference type="ARBA" id="ARBA00023002"/>
    </source>
</evidence>
<comment type="cofactor">
    <cofactor evidence="1">
        <name>FAD</name>
        <dbReference type="ChEBI" id="CHEBI:57692"/>
    </cofactor>
</comment>
<dbReference type="GO" id="GO:0070189">
    <property type="term" value="P:kynurenine metabolic process"/>
    <property type="evidence" value="ECO:0007669"/>
    <property type="project" value="TreeGrafter"/>
</dbReference>
<evidence type="ECO:0000313" key="9">
    <source>
        <dbReference type="EMBL" id="KAI7841864.1"/>
    </source>
</evidence>
<dbReference type="Gene3D" id="3.50.50.60">
    <property type="entry name" value="FAD/NAD(P)-binding domain"/>
    <property type="match status" value="2"/>
</dbReference>
<dbReference type="InterPro" id="IPR002938">
    <property type="entry name" value="FAD-bd"/>
</dbReference>
<dbReference type="GO" id="GO:0071949">
    <property type="term" value="F:FAD binding"/>
    <property type="evidence" value="ECO:0007669"/>
    <property type="project" value="InterPro"/>
</dbReference>
<dbReference type="GO" id="GO:0004502">
    <property type="term" value="F:kynurenine 3-monooxygenase activity"/>
    <property type="evidence" value="ECO:0007669"/>
    <property type="project" value="TreeGrafter"/>
</dbReference>
<comment type="caution">
    <text evidence="9">The sequence shown here is derived from an EMBL/GenBank/DDBJ whole genome shotgun (WGS) entry which is preliminary data.</text>
</comment>
<dbReference type="PRINTS" id="PR00420">
    <property type="entry name" value="RNGMNOXGNASE"/>
</dbReference>
<dbReference type="EMBL" id="JADXDR010000058">
    <property type="protein sequence ID" value="KAI7841864.1"/>
    <property type="molecule type" value="Genomic_DNA"/>
</dbReference>
<dbReference type="InterPro" id="IPR036188">
    <property type="entry name" value="FAD/NAD-bd_sf"/>
</dbReference>
<keyword evidence="6" id="KW-0503">Monooxygenase</keyword>
<keyword evidence="5" id="KW-0560">Oxidoreductase</keyword>
<evidence type="ECO:0000256" key="3">
    <source>
        <dbReference type="ARBA" id="ARBA00022827"/>
    </source>
</evidence>
<dbReference type="Proteomes" id="UP001205105">
    <property type="component" value="Unassembled WGS sequence"/>
</dbReference>
<evidence type="ECO:0000256" key="6">
    <source>
        <dbReference type="ARBA" id="ARBA00023033"/>
    </source>
</evidence>
<dbReference type="PANTHER" id="PTHR46028:SF2">
    <property type="entry name" value="KYNURENINE 3-MONOOXYGENASE"/>
    <property type="match status" value="1"/>
</dbReference>
<dbReference type="AlphaFoldDB" id="A0AAD5H2L0"/>
<feature type="region of interest" description="Disordered" evidence="7">
    <location>
        <begin position="191"/>
        <end position="232"/>
    </location>
</feature>
<feature type="compositionally biased region" description="Low complexity" evidence="7">
    <location>
        <begin position="202"/>
        <end position="219"/>
    </location>
</feature>
<reference evidence="9" key="1">
    <citation type="submission" date="2020-11" db="EMBL/GenBank/DDBJ databases">
        <title>Chlorella ohadii genome sequencing and assembly.</title>
        <authorList>
            <person name="Murik O."/>
            <person name="Treves H."/>
            <person name="Kedem I."/>
            <person name="Shotland Y."/>
            <person name="Kaplan A."/>
        </authorList>
    </citation>
    <scope>NUCLEOTIDE SEQUENCE</scope>
    <source>
        <strain evidence="9">1</strain>
    </source>
</reference>
<name>A0AAD5H2L0_9CHLO</name>
<dbReference type="Pfam" id="PF13450">
    <property type="entry name" value="NAD_binding_8"/>
    <property type="match status" value="1"/>
</dbReference>
<keyword evidence="10" id="KW-1185">Reference proteome</keyword>
<dbReference type="PANTHER" id="PTHR46028">
    <property type="entry name" value="KYNURENINE 3-MONOOXYGENASE"/>
    <property type="match status" value="1"/>
</dbReference>